<evidence type="ECO:0000256" key="2">
    <source>
        <dbReference type="ARBA" id="ARBA00023186"/>
    </source>
</evidence>
<sequence>MHQRVRGRAVVGMAQRAGRTVLKNLHQSGSAKALLPRVHRDWPEVVFLNTAGGLTDGDRLEYAVDVAAGGRLVATTQTAERAYAGVSGTARMDVSLVADKGAMLFWLPQETILFERSGLHRSTRVDLSPTSSFLTIETVVLGRAAMGEDLAHVDFVDRRDIRRDGVPALIDILRITDEDLADRGSAAGLGFHRVLSTIAFVAPNAEDRLSQVRRVLDTPHDGVMAAASAWDGKLVVRAVANDAWPMRQMTVRIIEELGGRTLPRVWQL</sequence>
<dbReference type="PANTHER" id="PTHR33643:SF1">
    <property type="entry name" value="UREASE ACCESSORY PROTEIN D"/>
    <property type="match status" value="1"/>
</dbReference>
<dbReference type="GO" id="GO:0005737">
    <property type="term" value="C:cytoplasm"/>
    <property type="evidence" value="ECO:0007669"/>
    <property type="project" value="UniProtKB-SubCell"/>
</dbReference>
<name>A0A5B8J037_9RHOB</name>
<comment type="subcellular location">
    <subcellularLocation>
        <location evidence="3">Cytoplasm</location>
    </subcellularLocation>
</comment>
<dbReference type="PANTHER" id="PTHR33643">
    <property type="entry name" value="UREASE ACCESSORY PROTEIN D"/>
    <property type="match status" value="1"/>
</dbReference>
<dbReference type="OrthoDB" id="9798842at2"/>
<accession>A0A5B8J037</accession>
<dbReference type="InterPro" id="IPR002669">
    <property type="entry name" value="UreD"/>
</dbReference>
<evidence type="ECO:0000256" key="1">
    <source>
        <dbReference type="ARBA" id="ARBA00007177"/>
    </source>
</evidence>
<evidence type="ECO:0000256" key="3">
    <source>
        <dbReference type="HAMAP-Rule" id="MF_01384"/>
    </source>
</evidence>
<keyword evidence="3" id="KW-0963">Cytoplasm</keyword>
<keyword evidence="5" id="KW-1185">Reference proteome</keyword>
<evidence type="ECO:0000313" key="4">
    <source>
        <dbReference type="EMBL" id="QDY70238.1"/>
    </source>
</evidence>
<evidence type="ECO:0000313" key="5">
    <source>
        <dbReference type="Proteomes" id="UP000318483"/>
    </source>
</evidence>
<organism evidence="4 5">
    <name type="scientific">Qingshengfaniella alkalisoli</name>
    <dbReference type="NCBI Taxonomy" id="2599296"/>
    <lineage>
        <taxon>Bacteria</taxon>
        <taxon>Pseudomonadati</taxon>
        <taxon>Pseudomonadota</taxon>
        <taxon>Alphaproteobacteria</taxon>
        <taxon>Rhodobacterales</taxon>
        <taxon>Paracoccaceae</taxon>
        <taxon>Qingshengfaniella</taxon>
    </lineage>
</organism>
<dbReference type="HAMAP" id="MF_01384">
    <property type="entry name" value="UreD"/>
    <property type="match status" value="1"/>
</dbReference>
<dbReference type="EMBL" id="CP042261">
    <property type="protein sequence ID" value="QDY70238.1"/>
    <property type="molecule type" value="Genomic_DNA"/>
</dbReference>
<keyword evidence="2 3" id="KW-0143">Chaperone</keyword>
<dbReference type="AlphaFoldDB" id="A0A5B8J037"/>
<comment type="similarity">
    <text evidence="1 3">Belongs to the UreD family.</text>
</comment>
<proteinExistence type="inferred from homology"/>
<protein>
    <recommendedName>
        <fullName evidence="3">Urease accessory protein UreD</fullName>
    </recommendedName>
</protein>
<gene>
    <name evidence="3" type="primary">ureD</name>
    <name evidence="4" type="ORF">FPZ52_04535</name>
</gene>
<dbReference type="KEGG" id="lit:FPZ52_04535"/>
<comment type="subunit">
    <text evidence="3">UreD, UreF and UreG form a complex that acts as a GTP-hydrolysis-dependent molecular chaperone, activating the urease apoprotein by helping to assemble the nickel containing metallocenter of UreC. The UreE protein probably delivers the nickel.</text>
</comment>
<dbReference type="Pfam" id="PF01774">
    <property type="entry name" value="UreD"/>
    <property type="match status" value="1"/>
</dbReference>
<dbReference type="GO" id="GO:0016151">
    <property type="term" value="F:nickel cation binding"/>
    <property type="evidence" value="ECO:0007669"/>
    <property type="project" value="UniProtKB-UniRule"/>
</dbReference>
<comment type="function">
    <text evidence="3">Required for maturation of urease via the functional incorporation of the urease nickel metallocenter.</text>
</comment>
<dbReference type="Proteomes" id="UP000318483">
    <property type="component" value="Chromosome"/>
</dbReference>
<reference evidence="4 5" key="1">
    <citation type="submission" date="2019-07" db="EMBL/GenBank/DDBJ databases">
        <title>Litoreibacter alkalisoli sp. nov., isolated from saline-alkaline soil.</title>
        <authorList>
            <person name="Wang S."/>
            <person name="Xu L."/>
            <person name="Xing Y.-T."/>
            <person name="Sun J.-Q."/>
        </authorList>
    </citation>
    <scope>NUCLEOTIDE SEQUENCE [LARGE SCALE GENOMIC DNA]</scope>
    <source>
        <strain evidence="4 5">LN3S51</strain>
    </source>
</reference>
<keyword evidence="3" id="KW-0996">Nickel insertion</keyword>